<dbReference type="InterPro" id="IPR016181">
    <property type="entry name" value="Acyl_CoA_acyltransferase"/>
</dbReference>
<dbReference type="Proteomes" id="UP001200145">
    <property type="component" value="Unassembled WGS sequence"/>
</dbReference>
<comment type="caution">
    <text evidence="1">The sequence shown here is derived from an EMBL/GenBank/DDBJ whole genome shotgun (WGS) entry which is preliminary data.</text>
</comment>
<proteinExistence type="predicted"/>
<gene>
    <name evidence="1" type="ORF">L0U88_15625</name>
</gene>
<name>A0ABS9BLK4_9BACT</name>
<evidence type="ECO:0000313" key="2">
    <source>
        <dbReference type="Proteomes" id="UP001200145"/>
    </source>
</evidence>
<evidence type="ECO:0008006" key="3">
    <source>
        <dbReference type="Google" id="ProtNLM"/>
    </source>
</evidence>
<dbReference type="EMBL" id="JAKEVY010000004">
    <property type="protein sequence ID" value="MCF1716070.1"/>
    <property type="molecule type" value="Genomic_DNA"/>
</dbReference>
<organism evidence="1 2">
    <name type="scientific">Flavihumibacter fluminis</name>
    <dbReference type="NCBI Taxonomy" id="2909236"/>
    <lineage>
        <taxon>Bacteria</taxon>
        <taxon>Pseudomonadati</taxon>
        <taxon>Bacteroidota</taxon>
        <taxon>Chitinophagia</taxon>
        <taxon>Chitinophagales</taxon>
        <taxon>Chitinophagaceae</taxon>
        <taxon>Flavihumibacter</taxon>
    </lineage>
</organism>
<dbReference type="InterPro" id="IPR039968">
    <property type="entry name" value="BcerS-like"/>
</dbReference>
<reference evidence="1 2" key="1">
    <citation type="submission" date="2022-01" db="EMBL/GenBank/DDBJ databases">
        <title>Flavihumibacter sp. nov., isolated from sediment of a river.</title>
        <authorList>
            <person name="Liu H."/>
        </authorList>
    </citation>
    <scope>NUCLEOTIDE SEQUENCE [LARGE SCALE GENOMIC DNA]</scope>
    <source>
        <strain evidence="1 2">RY-1</strain>
    </source>
</reference>
<dbReference type="PANTHER" id="PTHR41368">
    <property type="entry name" value="PROTEIN YGHO"/>
    <property type="match status" value="1"/>
</dbReference>
<protein>
    <recommendedName>
        <fullName evidence="3">Acetyltransferase (GNAT) family protein</fullName>
    </recommendedName>
</protein>
<dbReference type="PANTHER" id="PTHR41368:SF1">
    <property type="entry name" value="PROTEIN YGHO"/>
    <property type="match status" value="1"/>
</dbReference>
<dbReference type="RefSeq" id="WP_234867021.1">
    <property type="nucleotide sequence ID" value="NZ_JAKEVY010000004.1"/>
</dbReference>
<accession>A0ABS9BLK4</accession>
<dbReference type="SUPFAM" id="SSF55729">
    <property type="entry name" value="Acyl-CoA N-acyltransferases (Nat)"/>
    <property type="match status" value="1"/>
</dbReference>
<keyword evidence="2" id="KW-1185">Reference proteome</keyword>
<evidence type="ECO:0000313" key="1">
    <source>
        <dbReference type="EMBL" id="MCF1716070.1"/>
    </source>
</evidence>
<sequence>MKIEIVQSATQIKEFLQLPVRIYAGHPNWIRPLDKDIEAVFDQQKNKAFRNGQIIRWILYNDQRQTIGRIAAFYNKKYRNKGDEIPVGGVGFFECIHQQEAANLLFDTARNWLMEQGVEAMDGPINFGERDKWWGLVTQGYQPPLYCMNFNPPYYIELFEQYGFQPFYNQICFGMHPHEPLQAKFYERHAKLEVDPNFTARHIRKSNLKKYAEDFCTVYNKAWAGHAGNKQLSPGQCLRLFEQMKPVMDEKIVWFAYYKEDPIAIFINLPDLNQWFKYLNGKFNLLAKLKFLWIKATKPNRRFVGLVFGVVPEYQGKGVDSFIIVESAKVIQHKLPYDEYEMQWIGDFNPKMIAVAENLTDERSRILTTYRYLFDRTKPFQRHPLIG</sequence>